<dbReference type="RefSeq" id="WP_221554956.1">
    <property type="nucleotide sequence ID" value="NZ_JAIGNO010000001.1"/>
</dbReference>
<evidence type="ECO:0000313" key="2">
    <source>
        <dbReference type="Proteomes" id="UP000755104"/>
    </source>
</evidence>
<name>A0ABS7J151_9SPHN</name>
<organism evidence="1 2">
    <name type="scientific">Qipengyuania qiaonensis</name>
    <dbReference type="NCBI Taxonomy" id="2867240"/>
    <lineage>
        <taxon>Bacteria</taxon>
        <taxon>Pseudomonadati</taxon>
        <taxon>Pseudomonadota</taxon>
        <taxon>Alphaproteobacteria</taxon>
        <taxon>Sphingomonadales</taxon>
        <taxon>Erythrobacteraceae</taxon>
        <taxon>Qipengyuania</taxon>
    </lineage>
</organism>
<dbReference type="EMBL" id="JAIGNO010000001">
    <property type="protein sequence ID" value="MBX7481073.1"/>
    <property type="molecule type" value="Genomic_DNA"/>
</dbReference>
<gene>
    <name evidence="1" type="ORF">K3174_00910</name>
</gene>
<dbReference type="Pfam" id="PF14907">
    <property type="entry name" value="NTP_transf_5"/>
    <property type="match status" value="1"/>
</dbReference>
<comment type="caution">
    <text evidence="1">The sequence shown here is derived from an EMBL/GenBank/DDBJ whole genome shotgun (WGS) entry which is preliminary data.</text>
</comment>
<dbReference type="Proteomes" id="UP000755104">
    <property type="component" value="Unassembled WGS sequence"/>
</dbReference>
<protein>
    <submittedName>
        <fullName evidence="1">Nucleotidyltransferase family protein</fullName>
    </submittedName>
</protein>
<proteinExistence type="predicted"/>
<accession>A0ABS7J151</accession>
<sequence>MSADRRILSVLCRALEGTVPQEPDWAALLALANRTLVTPALAAALHGNPAVPDEVQAFLTHIAARTVRRNAMMERQLAEAVQALSSQGVVPMPIKGAVVLAAHPAGGADRLFTDLDLMIAPGQATLAGMILGEIGYRSTAPSAAPATGRNFERSSDAGGLDIHYRLRSFDHWPGFAQLAPFCTEATLHGASVLMPSPSLQAAILIAHDQLQERDYWRGLIDLRHVLDLRALVTATGPLDPATLAALFPGGRARRALATQLLTLRRLFGIEAVPGLETGLRPRLQCARRFRQIGRRRTMRWLTAATLLLDPPAVRPRPDTAQNWRERAQYGKRMFYAPKPNKV</sequence>
<dbReference type="InterPro" id="IPR039498">
    <property type="entry name" value="NTP_transf_5"/>
</dbReference>
<keyword evidence="2" id="KW-1185">Reference proteome</keyword>
<evidence type="ECO:0000313" key="1">
    <source>
        <dbReference type="EMBL" id="MBX7481073.1"/>
    </source>
</evidence>
<reference evidence="1 2" key="1">
    <citation type="submission" date="2021-08" db="EMBL/GenBank/DDBJ databases">
        <title>Comparative Genomics Analysis of the Genus Qipengyuania Reveals Extensive Genetic Diversity and Metabolic Versatility, Including the Description of Fifteen Novel Species.</title>
        <authorList>
            <person name="Liu Y."/>
        </authorList>
    </citation>
    <scope>NUCLEOTIDE SEQUENCE [LARGE SCALE GENOMIC DNA]</scope>
    <source>
        <strain evidence="1 2">6D47A</strain>
    </source>
</reference>